<dbReference type="Proteomes" id="UP000198211">
    <property type="component" value="Unassembled WGS sequence"/>
</dbReference>
<name>A0A225UL90_9STRA</name>
<organism evidence="2 3">
    <name type="scientific">Phytophthora megakarya</name>
    <dbReference type="NCBI Taxonomy" id="4795"/>
    <lineage>
        <taxon>Eukaryota</taxon>
        <taxon>Sar</taxon>
        <taxon>Stramenopiles</taxon>
        <taxon>Oomycota</taxon>
        <taxon>Peronosporomycetes</taxon>
        <taxon>Peronosporales</taxon>
        <taxon>Peronosporaceae</taxon>
        <taxon>Phytophthora</taxon>
    </lineage>
</organism>
<evidence type="ECO:0000256" key="1">
    <source>
        <dbReference type="SAM" id="MobiDB-lite"/>
    </source>
</evidence>
<dbReference type="EMBL" id="NBNE01015067">
    <property type="protein sequence ID" value="OWY94007.1"/>
    <property type="molecule type" value="Genomic_DNA"/>
</dbReference>
<comment type="caution">
    <text evidence="2">The sequence shown here is derived from an EMBL/GenBank/DDBJ whole genome shotgun (WGS) entry which is preliminary data.</text>
</comment>
<keyword evidence="3" id="KW-1185">Reference proteome</keyword>
<sequence>MTKEAQRQKELEVALASQVRRVHEVKHEIGMEKAEVQLSKEQFDERIRVAVEEAYARGKTDGVKEARRPVSIEPIEQQDPGPQPLAASTLKEVKVPLAKNCKLNLRCFNGSELYKGLGAGFKQWSVNFKQQVDLAERACGYRWPEEVKISVLGSYLRGNAENYFDGMKDQWWECKPAVQYALEEMELAFNRKFTSAQINKLMMKPKATTTTWYDRLLYLMAVANATHAPLSHVPEHLVFHADEDMARTLSTLYDKDAKRPIQHANDLAEFAQTFEDNMKKSGKPGKLAAGAQADTQSKDDTRTCSICHKGGHTVKTCFSKGSRNNDANDARKDDDADKGGGDRSNP</sequence>
<evidence type="ECO:0000313" key="2">
    <source>
        <dbReference type="EMBL" id="OWY94007.1"/>
    </source>
</evidence>
<protein>
    <submittedName>
        <fullName evidence="2">Mitochondrial Carrier (MC) protein</fullName>
    </submittedName>
</protein>
<gene>
    <name evidence="2" type="ORF">PHMEG_00036392</name>
</gene>
<feature type="region of interest" description="Disordered" evidence="1">
    <location>
        <begin position="278"/>
        <end position="346"/>
    </location>
</feature>
<feature type="compositionally biased region" description="Basic and acidic residues" evidence="1">
    <location>
        <begin position="326"/>
        <end position="346"/>
    </location>
</feature>
<dbReference type="OrthoDB" id="166270at2759"/>
<evidence type="ECO:0000313" key="3">
    <source>
        <dbReference type="Proteomes" id="UP000198211"/>
    </source>
</evidence>
<feature type="non-terminal residue" evidence="2">
    <location>
        <position position="346"/>
    </location>
</feature>
<dbReference type="AlphaFoldDB" id="A0A225UL90"/>
<proteinExistence type="predicted"/>
<accession>A0A225UL90</accession>
<reference evidence="3" key="1">
    <citation type="submission" date="2017-03" db="EMBL/GenBank/DDBJ databases">
        <title>Phytopthora megakarya and P. palmivora, two closely related causual agents of cacao black pod achieved similar genome size and gene model numbers by different mechanisms.</title>
        <authorList>
            <person name="Ali S."/>
            <person name="Shao J."/>
            <person name="Larry D.J."/>
            <person name="Kronmiller B."/>
            <person name="Shen D."/>
            <person name="Strem M.D."/>
            <person name="Melnick R.L."/>
            <person name="Guiltinan M.J."/>
            <person name="Tyler B.M."/>
            <person name="Meinhardt L.W."/>
            <person name="Bailey B.A."/>
        </authorList>
    </citation>
    <scope>NUCLEOTIDE SEQUENCE [LARGE SCALE GENOMIC DNA]</scope>
    <source>
        <strain evidence="3">zdho120</strain>
    </source>
</reference>